<dbReference type="Proteomes" id="UP000027986">
    <property type="component" value="Chromosome"/>
</dbReference>
<keyword evidence="1" id="KW-0732">Signal</keyword>
<dbReference type="EMBL" id="CP008889">
    <property type="protein sequence ID" value="AIF41199.1"/>
    <property type="molecule type" value="Genomic_DNA"/>
</dbReference>
<sequence>MGRRGLDSLWVMSARVALTLAGAATLALTACGDSPVAAKPAAQASSSECAAVAKSWPKTVAGLDSYPNSADSTTVHAWGKNADDALIARCGVTSPGPTSDACFSANDVDWVQIPVSGGTRYVTYGREPAIEVLVPSSANLDGTLLAAFAPAAKKIAQGPHRCS</sequence>
<keyword evidence="3" id="KW-1185">Reference proteome</keyword>
<evidence type="ECO:0008006" key="4">
    <source>
        <dbReference type="Google" id="ProtNLM"/>
    </source>
</evidence>
<proteinExistence type="predicted"/>
<dbReference type="InterPro" id="IPR021903">
    <property type="entry name" value="DUF3515"/>
</dbReference>
<accession>A0A075JH23</accession>
<dbReference type="HOGENOM" id="CLU_111512_2_0_11"/>
<organism evidence="2 3">
    <name type="scientific">Dermacoccus nishinomiyaensis</name>
    <dbReference type="NCBI Taxonomy" id="1274"/>
    <lineage>
        <taxon>Bacteria</taxon>
        <taxon>Bacillati</taxon>
        <taxon>Actinomycetota</taxon>
        <taxon>Actinomycetes</taxon>
        <taxon>Micrococcales</taxon>
        <taxon>Dermacoccaceae</taxon>
        <taxon>Dermacoccus</taxon>
    </lineage>
</organism>
<dbReference type="eggNOG" id="ENOG5032SM3">
    <property type="taxonomic scope" value="Bacteria"/>
</dbReference>
<dbReference type="Pfam" id="PF12028">
    <property type="entry name" value="DUF3515"/>
    <property type="match status" value="1"/>
</dbReference>
<dbReference type="PROSITE" id="PS51257">
    <property type="entry name" value="PROKAR_LIPOPROTEIN"/>
    <property type="match status" value="1"/>
</dbReference>
<feature type="chain" id="PRO_5001707108" description="DUF3515 family protein" evidence="1">
    <location>
        <begin position="24"/>
        <end position="163"/>
    </location>
</feature>
<evidence type="ECO:0000256" key="1">
    <source>
        <dbReference type="SAM" id="SignalP"/>
    </source>
</evidence>
<name>A0A075JH23_9MICO</name>
<protein>
    <recommendedName>
        <fullName evidence="4">DUF3515 family protein</fullName>
    </recommendedName>
</protein>
<dbReference type="KEGG" id="dni:HX89_09840"/>
<feature type="signal peptide" evidence="1">
    <location>
        <begin position="1"/>
        <end position="23"/>
    </location>
</feature>
<dbReference type="AlphaFoldDB" id="A0A075JH23"/>
<evidence type="ECO:0000313" key="3">
    <source>
        <dbReference type="Proteomes" id="UP000027986"/>
    </source>
</evidence>
<gene>
    <name evidence="2" type="ORF">HX89_09840</name>
</gene>
<reference evidence="2 3" key="1">
    <citation type="submission" date="2014-07" db="EMBL/GenBank/DDBJ databases">
        <title>Genome Sequencing of Dermacoccus nishinomiyaensis.</title>
        <authorList>
            <person name="Hong K.W."/>
            <person name="Chan K.G."/>
        </authorList>
    </citation>
    <scope>NUCLEOTIDE SEQUENCE [LARGE SCALE GENOMIC DNA]</scope>
    <source>
        <strain evidence="2 3">M25</strain>
    </source>
</reference>
<evidence type="ECO:0000313" key="2">
    <source>
        <dbReference type="EMBL" id="AIF41199.1"/>
    </source>
</evidence>